<protein>
    <recommendedName>
        <fullName evidence="2">PH domain-containing protein</fullName>
    </recommendedName>
</protein>
<evidence type="ECO:0000313" key="4">
    <source>
        <dbReference type="Proteomes" id="UP000192257"/>
    </source>
</evidence>
<dbReference type="AlphaFoldDB" id="A0A1X0NVJ5"/>
<feature type="region of interest" description="Disordered" evidence="1">
    <location>
        <begin position="504"/>
        <end position="544"/>
    </location>
</feature>
<gene>
    <name evidence="3" type="ORF">TM35_000151380</name>
</gene>
<proteinExistence type="predicted"/>
<dbReference type="RefSeq" id="XP_028882773.1">
    <property type="nucleotide sequence ID" value="XM_029025790.1"/>
</dbReference>
<reference evidence="3 4" key="1">
    <citation type="submission" date="2017-03" db="EMBL/GenBank/DDBJ databases">
        <title>An alternative strategy for trypanosome survival in the mammalian bloodstream revealed through genome and transcriptome analysis of the ubiquitous bovine parasite Trypanosoma (Megatrypanum) theileri.</title>
        <authorList>
            <person name="Kelly S."/>
            <person name="Ivens A."/>
            <person name="Mott A."/>
            <person name="O'Neill E."/>
            <person name="Emms D."/>
            <person name="Macleod O."/>
            <person name="Voorheis P."/>
            <person name="Matthews J."/>
            <person name="Matthews K."/>
            <person name="Carrington M."/>
        </authorList>
    </citation>
    <scope>NUCLEOTIDE SEQUENCE [LARGE SCALE GENOMIC DNA]</scope>
    <source>
        <strain evidence="3">Edinburgh</strain>
    </source>
</reference>
<feature type="region of interest" description="Disordered" evidence="1">
    <location>
        <begin position="1"/>
        <end position="26"/>
    </location>
</feature>
<feature type="compositionally biased region" description="Low complexity" evidence="1">
    <location>
        <begin position="464"/>
        <end position="475"/>
    </location>
</feature>
<feature type="compositionally biased region" description="Basic and acidic residues" evidence="1">
    <location>
        <begin position="532"/>
        <end position="542"/>
    </location>
</feature>
<dbReference type="SUPFAM" id="SSF50729">
    <property type="entry name" value="PH domain-like"/>
    <property type="match status" value="1"/>
</dbReference>
<sequence>MSNSSPPFRREVLDVESGTKSSDETNGISALLSAYAGRESELLQELKERINCNRKVKEGEQEWNSSNLADKDELFNSQQTGLDETSQKPLMIVDDQCSSEVNTPLLVSEMTPASIKRDVENSIGFASPLHRLRWEEAWFGTLPLSSFTRNWGDDVLHCGMGYKLTRVVGFVQRWAKRYFVLAWSLLYVFDGNKRMDRCRGAVYMYRADVQKTEVMGCPAIVITPATQKRPSELGKEKFVSFIMTVDADKMLDVWFTALRKISLVGVLSDSITIAAAAAGGNVSSPVSLSEQEPQPLLSLNSVNTVLVNPHNQESVTGVDVQIPNVGPITKENNEQFEQGEGIQLSSSSWQQPQPQQQQQQQQQQEEEEEVKEEVNSKNEFTLEKDKQTIIEDYRQHLQYITVSASDVKERLTRVAQKKEKKELGELLLKFIISHVDDAAGLWSLMNQVEDLNDRQSQNNSVLASTSQSSSSTSSSDISRLVREQQLILSNAPKKSLSVECRAKHNTPLGITTPTPSKKQHVFSPKEEEEESKQDTMEKRYDNNDSVGNISVFATTAGVEGGEVTMEDNLVRERRMRRLRERQQDIESILSELPSL</sequence>
<evidence type="ECO:0000259" key="2">
    <source>
        <dbReference type="PROSITE" id="PS50003"/>
    </source>
</evidence>
<feature type="compositionally biased region" description="Low complexity" evidence="1">
    <location>
        <begin position="350"/>
        <end position="363"/>
    </location>
</feature>
<dbReference type="GeneID" id="39985570"/>
<dbReference type="Gene3D" id="2.30.29.30">
    <property type="entry name" value="Pleckstrin-homology domain (PH domain)/Phosphotyrosine-binding domain (PTB)"/>
    <property type="match status" value="1"/>
</dbReference>
<name>A0A1X0NVJ5_9TRYP</name>
<dbReference type="InterPro" id="IPR001849">
    <property type="entry name" value="PH_domain"/>
</dbReference>
<feature type="domain" description="PH" evidence="2">
    <location>
        <begin position="154"/>
        <end position="263"/>
    </location>
</feature>
<dbReference type="PROSITE" id="PS50003">
    <property type="entry name" value="PH_DOMAIN"/>
    <property type="match status" value="1"/>
</dbReference>
<feature type="region of interest" description="Disordered" evidence="1">
    <location>
        <begin position="455"/>
        <end position="476"/>
    </location>
</feature>
<dbReference type="VEuPathDB" id="TriTrypDB:TM35_000151380"/>
<dbReference type="InterPro" id="IPR011993">
    <property type="entry name" value="PH-like_dom_sf"/>
</dbReference>
<evidence type="ECO:0000313" key="3">
    <source>
        <dbReference type="EMBL" id="ORC88707.1"/>
    </source>
</evidence>
<organism evidence="3 4">
    <name type="scientific">Trypanosoma theileri</name>
    <dbReference type="NCBI Taxonomy" id="67003"/>
    <lineage>
        <taxon>Eukaryota</taxon>
        <taxon>Discoba</taxon>
        <taxon>Euglenozoa</taxon>
        <taxon>Kinetoplastea</taxon>
        <taxon>Metakinetoplastina</taxon>
        <taxon>Trypanosomatida</taxon>
        <taxon>Trypanosomatidae</taxon>
        <taxon>Trypanosoma</taxon>
    </lineage>
</organism>
<evidence type="ECO:0000256" key="1">
    <source>
        <dbReference type="SAM" id="MobiDB-lite"/>
    </source>
</evidence>
<dbReference type="OrthoDB" id="247398at2759"/>
<comment type="caution">
    <text evidence="3">The sequence shown here is derived from an EMBL/GenBank/DDBJ whole genome shotgun (WGS) entry which is preliminary data.</text>
</comment>
<dbReference type="EMBL" id="NBCO01000015">
    <property type="protein sequence ID" value="ORC88707.1"/>
    <property type="molecule type" value="Genomic_DNA"/>
</dbReference>
<feature type="region of interest" description="Disordered" evidence="1">
    <location>
        <begin position="340"/>
        <end position="379"/>
    </location>
</feature>
<dbReference type="Proteomes" id="UP000192257">
    <property type="component" value="Unassembled WGS sequence"/>
</dbReference>
<keyword evidence="4" id="KW-1185">Reference proteome</keyword>
<accession>A0A1X0NVJ5</accession>